<evidence type="ECO:0000259" key="13">
    <source>
        <dbReference type="Pfam" id="PF02880"/>
    </source>
</evidence>
<dbReference type="AlphaFoldDB" id="A0A7W6CR74"/>
<organism evidence="14 15">
    <name type="scientific">Rhizobium metallidurans</name>
    <dbReference type="NCBI Taxonomy" id="1265931"/>
    <lineage>
        <taxon>Bacteria</taxon>
        <taxon>Pseudomonadati</taxon>
        <taxon>Pseudomonadota</taxon>
        <taxon>Alphaproteobacteria</taxon>
        <taxon>Hyphomicrobiales</taxon>
        <taxon>Rhizobiaceae</taxon>
        <taxon>Rhizobium/Agrobacterium group</taxon>
        <taxon>Rhizobium</taxon>
    </lineage>
</organism>
<accession>A0A7W6CR74</accession>
<gene>
    <name evidence="14" type="ORF">GGQ67_002372</name>
</gene>
<keyword evidence="15" id="KW-1185">Reference proteome</keyword>
<evidence type="ECO:0000313" key="15">
    <source>
        <dbReference type="Proteomes" id="UP000582090"/>
    </source>
</evidence>
<dbReference type="Gene3D" id="3.40.120.10">
    <property type="entry name" value="Alpha-D-Glucose-1,6-Bisphosphate, subunit A, domain 3"/>
    <property type="match status" value="3"/>
</dbReference>
<evidence type="ECO:0000259" key="12">
    <source>
        <dbReference type="Pfam" id="PF02879"/>
    </source>
</evidence>
<sequence length="543" mass="58379">MNKSVSTTPYQDQKPGTSGLRKKVPVFQQPNYAENFIQSIFDSLEGFQGKTLVIGGDGRYYNKEVIQKAIKMAAANGFGKIIVGKGGILSTPAASHVIRKYKAFGGIILSASHNPGGPTEDFGIKYNIGNGGPAPEKITDAIFARTKVIDTYKIADFADVNLDRIGKDELPGGTVLSVLDSVEDYTALMEELFDFGAIRNLISLGFRIAFDAMSAVTGPYAKEIFENRLGAPSGSVRNFMPLPDFGGHHPDPNPVHCKELFDEMMGDDAPDFGAASDGDGDRNLIVGRGIFVTPSDSLAIIAANANLAPGYSGGLAGIARSMPTSGAADRVAEKRGIGMYETPTGWKFFGNLLDANMATICGEESAGTGSNHVREKDGLWAVLMWLNILAVRGESVQDIVTQHWQTYGRNYYSRHDYEGVDTEAANGLVANLRAQLASLPGKTFGPLKVEKADDFAYHDPVDKSVSEHQGIRIMFEGGSRVVFRLSGTGTSGATLRVYIERYEANSSRHNIETQEALADLIAAAETIAEIKSRTGRDAPSVIT</sequence>
<dbReference type="SUPFAM" id="SSF55957">
    <property type="entry name" value="Phosphoglucomutase, C-terminal domain"/>
    <property type="match status" value="1"/>
</dbReference>
<feature type="domain" description="Alpha-D-phosphohexomutase alpha/beta/alpha" evidence="12">
    <location>
        <begin position="184"/>
        <end position="286"/>
    </location>
</feature>
<dbReference type="FunFam" id="3.40.120.10:FF:000005">
    <property type="entry name" value="Phosphoglucomutase 5"/>
    <property type="match status" value="1"/>
</dbReference>
<evidence type="ECO:0000259" key="11">
    <source>
        <dbReference type="Pfam" id="PF02878"/>
    </source>
</evidence>
<feature type="region of interest" description="Disordered" evidence="10">
    <location>
        <begin position="1"/>
        <end position="23"/>
    </location>
</feature>
<dbReference type="EMBL" id="JACIDW010000006">
    <property type="protein sequence ID" value="MBB3964709.1"/>
    <property type="molecule type" value="Genomic_DNA"/>
</dbReference>
<dbReference type="Gene3D" id="3.30.310.50">
    <property type="entry name" value="Alpha-D-phosphohexomutase, C-terminal domain"/>
    <property type="match status" value="1"/>
</dbReference>
<dbReference type="Pfam" id="PF24947">
    <property type="entry name" value="PGM1_C_vert_fung"/>
    <property type="match status" value="1"/>
</dbReference>
<dbReference type="FunFam" id="3.30.310.50:FF:000002">
    <property type="entry name" value="Phosphoglucomutase 5"/>
    <property type="match status" value="1"/>
</dbReference>
<comment type="catalytic activity">
    <reaction evidence="1">
        <text>alpha-D-glucose 1-phosphate = alpha-D-glucose 6-phosphate</text>
        <dbReference type="Rhea" id="RHEA:23536"/>
        <dbReference type="ChEBI" id="CHEBI:58225"/>
        <dbReference type="ChEBI" id="CHEBI:58601"/>
        <dbReference type="EC" id="5.4.2.2"/>
    </reaction>
</comment>
<keyword evidence="5" id="KW-0597">Phosphoprotein</keyword>
<dbReference type="Pfam" id="PF02879">
    <property type="entry name" value="PGM_PMM_II"/>
    <property type="match status" value="1"/>
</dbReference>
<dbReference type="PRINTS" id="PR00509">
    <property type="entry name" value="PGMPMM"/>
</dbReference>
<dbReference type="CDD" id="cd03085">
    <property type="entry name" value="PGM1"/>
    <property type="match status" value="1"/>
</dbReference>
<evidence type="ECO:0000256" key="2">
    <source>
        <dbReference type="ARBA" id="ARBA00001946"/>
    </source>
</evidence>
<dbReference type="GO" id="GO:0005829">
    <property type="term" value="C:cytosol"/>
    <property type="evidence" value="ECO:0007669"/>
    <property type="project" value="TreeGrafter"/>
</dbReference>
<feature type="domain" description="Alpha-D-phosphohexomutase alpha/beta/alpha" evidence="13">
    <location>
        <begin position="295"/>
        <end position="407"/>
    </location>
</feature>
<dbReference type="InterPro" id="IPR016066">
    <property type="entry name" value="A-D-PHexomutase_CS"/>
</dbReference>
<keyword evidence="7 9" id="KW-0460">Magnesium</keyword>
<dbReference type="SUPFAM" id="SSF53738">
    <property type="entry name" value="Phosphoglucomutase, first 3 domains"/>
    <property type="match status" value="2"/>
</dbReference>
<dbReference type="InterPro" id="IPR005845">
    <property type="entry name" value="A-D-PHexomutase_a/b/a-II"/>
</dbReference>
<dbReference type="Pfam" id="PF02878">
    <property type="entry name" value="PGM_PMM_I"/>
    <property type="match status" value="1"/>
</dbReference>
<feature type="domain" description="Alpha-D-phosphohexomutase alpha/beta/alpha" evidence="11">
    <location>
        <begin position="13"/>
        <end position="151"/>
    </location>
</feature>
<evidence type="ECO:0000256" key="5">
    <source>
        <dbReference type="ARBA" id="ARBA00022553"/>
    </source>
</evidence>
<dbReference type="GO" id="GO:0005975">
    <property type="term" value="P:carbohydrate metabolic process"/>
    <property type="evidence" value="ECO:0007669"/>
    <property type="project" value="InterPro"/>
</dbReference>
<dbReference type="InterPro" id="IPR005841">
    <property type="entry name" value="Alpha-D-phosphohexomutase_SF"/>
</dbReference>
<evidence type="ECO:0000256" key="7">
    <source>
        <dbReference type="ARBA" id="ARBA00022842"/>
    </source>
</evidence>
<dbReference type="InterPro" id="IPR005844">
    <property type="entry name" value="A-D-PHexomutase_a/b/a-I"/>
</dbReference>
<evidence type="ECO:0000256" key="3">
    <source>
        <dbReference type="ARBA" id="ARBA00010231"/>
    </source>
</evidence>
<dbReference type="PANTHER" id="PTHR22573:SF2">
    <property type="entry name" value="PHOSPHOGLUCOMUTASE"/>
    <property type="match status" value="1"/>
</dbReference>
<dbReference type="EC" id="5.4.2.2" evidence="4"/>
<comment type="similarity">
    <text evidence="3 9">Belongs to the phosphohexose mutase family.</text>
</comment>
<dbReference type="InterPro" id="IPR016055">
    <property type="entry name" value="A-D-PHexomutase_a/b/a-I/II/III"/>
</dbReference>
<evidence type="ECO:0000256" key="4">
    <source>
        <dbReference type="ARBA" id="ARBA00012728"/>
    </source>
</evidence>
<evidence type="ECO:0000256" key="9">
    <source>
        <dbReference type="RuleBase" id="RU004326"/>
    </source>
</evidence>
<dbReference type="InterPro" id="IPR036900">
    <property type="entry name" value="A-D-PHexomutase_C_sf"/>
</dbReference>
<dbReference type="RefSeq" id="WP_183900338.1">
    <property type="nucleotide sequence ID" value="NZ_JACIDW010000006.1"/>
</dbReference>
<keyword evidence="6 9" id="KW-0479">Metal-binding</keyword>
<name>A0A7W6CR74_9HYPH</name>
<dbReference type="Proteomes" id="UP000582090">
    <property type="component" value="Unassembled WGS sequence"/>
</dbReference>
<evidence type="ECO:0000256" key="1">
    <source>
        <dbReference type="ARBA" id="ARBA00000443"/>
    </source>
</evidence>
<proteinExistence type="inferred from homology"/>
<reference evidence="14 15" key="1">
    <citation type="submission" date="2020-08" db="EMBL/GenBank/DDBJ databases">
        <title>Genomic Encyclopedia of Type Strains, Phase IV (KMG-IV): sequencing the most valuable type-strain genomes for metagenomic binning, comparative biology and taxonomic classification.</title>
        <authorList>
            <person name="Goeker M."/>
        </authorList>
    </citation>
    <scope>NUCLEOTIDE SEQUENCE [LARGE SCALE GENOMIC DNA]</scope>
    <source>
        <strain evidence="14 15">DSM 26575</strain>
    </source>
</reference>
<dbReference type="FunFam" id="3.40.120.10:FF:000004">
    <property type="entry name" value="Phosphoglucomutase 5"/>
    <property type="match status" value="1"/>
</dbReference>
<dbReference type="Pfam" id="PF02880">
    <property type="entry name" value="PGM_PMM_III"/>
    <property type="match status" value="1"/>
</dbReference>
<evidence type="ECO:0000256" key="6">
    <source>
        <dbReference type="ARBA" id="ARBA00022723"/>
    </source>
</evidence>
<keyword evidence="8 14" id="KW-0413">Isomerase</keyword>
<dbReference type="InterPro" id="IPR045244">
    <property type="entry name" value="PGM"/>
</dbReference>
<evidence type="ECO:0000256" key="8">
    <source>
        <dbReference type="ARBA" id="ARBA00023235"/>
    </source>
</evidence>
<protein>
    <recommendedName>
        <fullName evidence="4">phosphoglucomutase (alpha-D-glucose-1,6-bisphosphate-dependent)</fullName>
        <ecNumber evidence="4">5.4.2.2</ecNumber>
    </recommendedName>
</protein>
<dbReference type="NCBIfam" id="NF005737">
    <property type="entry name" value="PRK07564.1-1"/>
    <property type="match status" value="1"/>
</dbReference>
<feature type="compositionally biased region" description="Polar residues" evidence="10">
    <location>
        <begin position="1"/>
        <end position="16"/>
    </location>
</feature>
<dbReference type="GO" id="GO:0004614">
    <property type="term" value="F:phosphoglucomutase activity"/>
    <property type="evidence" value="ECO:0007669"/>
    <property type="project" value="UniProtKB-EC"/>
</dbReference>
<evidence type="ECO:0000256" key="10">
    <source>
        <dbReference type="SAM" id="MobiDB-lite"/>
    </source>
</evidence>
<dbReference type="PROSITE" id="PS00710">
    <property type="entry name" value="PGM_PMM"/>
    <property type="match status" value="1"/>
</dbReference>
<dbReference type="GO" id="GO:0000287">
    <property type="term" value="F:magnesium ion binding"/>
    <property type="evidence" value="ECO:0007669"/>
    <property type="project" value="InterPro"/>
</dbReference>
<evidence type="ECO:0000313" key="14">
    <source>
        <dbReference type="EMBL" id="MBB3964709.1"/>
    </source>
</evidence>
<dbReference type="InterPro" id="IPR005846">
    <property type="entry name" value="A-D-PHexomutase_a/b/a-III"/>
</dbReference>
<comment type="caution">
    <text evidence="14">The sequence shown here is derived from an EMBL/GenBank/DDBJ whole genome shotgun (WGS) entry which is preliminary data.</text>
</comment>
<dbReference type="PANTHER" id="PTHR22573">
    <property type="entry name" value="PHOSPHOHEXOMUTASE FAMILY MEMBER"/>
    <property type="match status" value="1"/>
</dbReference>
<comment type="cofactor">
    <cofactor evidence="2">
        <name>Mg(2+)</name>
        <dbReference type="ChEBI" id="CHEBI:18420"/>
    </cofactor>
</comment>